<keyword evidence="6" id="KW-0378">Hydrolase</keyword>
<keyword evidence="1" id="KW-0639">Primosome</keyword>
<sequence length="407" mass="46276">MNDELEIYNIPFERSILSSIIFNPSDFTYISNQLSREYFYLVAHQNIYTAMINLTAMDKPIDEEFLRSELNRIGQFDERVMIEVLTANPIASITPYIQELAKYKDRRTLLGLSTQFKKAAQAEDPINAAKELIVALEEGMSIDRRLPHPTNHEEIEEKEVEFILKDWLPIPRNTVSLVTAPGGSGKTWTVLQIAARFCIQNKTSRAFLWLSEDPKTLSKSRLNKILSGVLENSIPNLKIDIADDATPHLLNIIGNKVTTDPIWHDMKKVFDPYDLIILDPLIAFFGGDENNNGHARFFMQLFTEYAGKNEKTIVFIHHSTKGTAGSRGAGAIVDAARLHYEVDRIRNKDKEIDESKLHMRLVRLAKDNYNAGAILKSNEVERQIFPSKDNSTTSGRSERFNSVFIGD</sequence>
<keyword evidence="6" id="KW-0614">Plasmid</keyword>
<evidence type="ECO:0000313" key="7">
    <source>
        <dbReference type="Proteomes" id="UP000008721"/>
    </source>
</evidence>
<keyword evidence="3" id="KW-0238">DNA-binding</keyword>
<evidence type="ECO:0000256" key="1">
    <source>
        <dbReference type="ARBA" id="ARBA00022515"/>
    </source>
</evidence>
<geneLocation type="plasmid" evidence="6 7">
    <name>pSULKU03</name>
</geneLocation>
<dbReference type="GO" id="GO:0003678">
    <property type="term" value="F:DNA helicase activity"/>
    <property type="evidence" value="ECO:0007669"/>
    <property type="project" value="InterPro"/>
</dbReference>
<reference evidence="6 7" key="1">
    <citation type="journal article" date="2012" name="Stand. Genomic Sci.">
        <title>Complete genome sequence of the sulfur compounds oxidizing chemolithoautotroph Sulfuricurvum kujiense type strain (YK-1(T)).</title>
        <authorList>
            <person name="Han C."/>
            <person name="Kotsyurbenko O."/>
            <person name="Chertkov O."/>
            <person name="Held B."/>
            <person name="Lapidus A."/>
            <person name="Nolan M."/>
            <person name="Lucas S."/>
            <person name="Hammon N."/>
            <person name="Deshpande S."/>
            <person name="Cheng J.F."/>
            <person name="Tapia R."/>
            <person name="Goodwin L.A."/>
            <person name="Pitluck S."/>
            <person name="Liolios K."/>
            <person name="Pagani I."/>
            <person name="Ivanova N."/>
            <person name="Mavromatis K."/>
            <person name="Mikhailova N."/>
            <person name="Pati A."/>
            <person name="Chen A."/>
            <person name="Palaniappan K."/>
            <person name="Land M."/>
            <person name="Hauser L."/>
            <person name="Chang Y.J."/>
            <person name="Jeffries C.D."/>
            <person name="Brambilla E.M."/>
            <person name="Rohde M."/>
            <person name="Spring S."/>
            <person name="Sikorski J."/>
            <person name="Goker M."/>
            <person name="Woyke T."/>
            <person name="Bristow J."/>
            <person name="Eisen J.A."/>
            <person name="Markowitz V."/>
            <person name="Hugenholtz P."/>
            <person name="Kyrpides N.C."/>
            <person name="Klenk H.P."/>
            <person name="Detter J.C."/>
        </authorList>
    </citation>
    <scope>NUCLEOTIDE SEQUENCE [LARGE SCALE GENOMIC DNA]</scope>
    <source>
        <strain evidence="7">ATCC BAA-921 / DSM 16994 / JCM 11577 / YK-1</strain>
    </source>
</reference>
<dbReference type="GO" id="GO:0005524">
    <property type="term" value="F:ATP binding"/>
    <property type="evidence" value="ECO:0007669"/>
    <property type="project" value="InterPro"/>
</dbReference>
<keyword evidence="7" id="KW-1185">Reference proteome</keyword>
<keyword evidence="6" id="KW-0547">Nucleotide-binding</keyword>
<keyword evidence="2" id="KW-0235">DNA replication</keyword>
<gene>
    <name evidence="6" type="ordered locus">Sulku_2814</name>
</gene>
<feature type="domain" description="DNA helicase DnaB-like N-terminal" evidence="5">
    <location>
        <begin position="8"/>
        <end position="100"/>
    </location>
</feature>
<accession>E4U446</accession>
<feature type="region of interest" description="Disordered" evidence="4">
    <location>
        <begin position="386"/>
        <end position="407"/>
    </location>
</feature>
<evidence type="ECO:0000256" key="4">
    <source>
        <dbReference type="SAM" id="MobiDB-lite"/>
    </source>
</evidence>
<dbReference type="GO" id="GO:0003677">
    <property type="term" value="F:DNA binding"/>
    <property type="evidence" value="ECO:0007669"/>
    <property type="project" value="UniProtKB-KW"/>
</dbReference>
<protein>
    <submittedName>
        <fullName evidence="6">DnaB domain protein helicase domain protein</fullName>
    </submittedName>
</protein>
<dbReference type="InterPro" id="IPR036185">
    <property type="entry name" value="DNA_heli_DnaB-like_N_sf"/>
</dbReference>
<dbReference type="Gene3D" id="1.10.860.10">
    <property type="entry name" value="DNAb Helicase, Chain A"/>
    <property type="match status" value="1"/>
</dbReference>
<dbReference type="AlphaFoldDB" id="E4U446"/>
<dbReference type="OrthoDB" id="9773982at2"/>
<dbReference type="HOGENOM" id="CLU_709189_0_0_7"/>
<dbReference type="GO" id="GO:1990077">
    <property type="term" value="C:primosome complex"/>
    <property type="evidence" value="ECO:0007669"/>
    <property type="project" value="UniProtKB-KW"/>
</dbReference>
<evidence type="ECO:0000256" key="3">
    <source>
        <dbReference type="ARBA" id="ARBA00023125"/>
    </source>
</evidence>
<dbReference type="InterPro" id="IPR007693">
    <property type="entry name" value="DNA_helicase_DnaB-like_N"/>
</dbReference>
<keyword evidence="6" id="KW-0067">ATP-binding</keyword>
<dbReference type="InterPro" id="IPR016136">
    <property type="entry name" value="DNA_helicase_N/primase_C"/>
</dbReference>
<dbReference type="RefSeq" id="WP_013450070.1">
    <property type="nucleotide sequence ID" value="NC_014756.1"/>
</dbReference>
<organism evidence="6 7">
    <name type="scientific">Sulfuricurvum kujiense (strain ATCC BAA-921 / DSM 16994 / JCM 11577 / YK-1)</name>
    <dbReference type="NCBI Taxonomy" id="709032"/>
    <lineage>
        <taxon>Bacteria</taxon>
        <taxon>Pseudomonadati</taxon>
        <taxon>Campylobacterota</taxon>
        <taxon>Epsilonproteobacteria</taxon>
        <taxon>Campylobacterales</taxon>
        <taxon>Sulfurimonadaceae</taxon>
        <taxon>Sulfuricurvum</taxon>
    </lineage>
</organism>
<dbReference type="SUPFAM" id="SSF52540">
    <property type="entry name" value="P-loop containing nucleoside triphosphate hydrolases"/>
    <property type="match status" value="1"/>
</dbReference>
<dbReference type="Gene3D" id="3.40.50.300">
    <property type="entry name" value="P-loop containing nucleotide triphosphate hydrolases"/>
    <property type="match status" value="1"/>
</dbReference>
<name>E4U446_SULKY</name>
<evidence type="ECO:0000259" key="5">
    <source>
        <dbReference type="Pfam" id="PF00772"/>
    </source>
</evidence>
<dbReference type="Pfam" id="PF13481">
    <property type="entry name" value="AAA_25"/>
    <property type="match status" value="1"/>
</dbReference>
<dbReference type="EMBL" id="CP002358">
    <property type="protein sequence ID" value="ADR35462.1"/>
    <property type="molecule type" value="Genomic_DNA"/>
</dbReference>
<dbReference type="PANTHER" id="PTHR30153:SF2">
    <property type="entry name" value="REPLICATIVE DNA HELICASE"/>
    <property type="match status" value="1"/>
</dbReference>
<dbReference type="KEGG" id="sku:Sulku_2814"/>
<dbReference type="GO" id="GO:0006269">
    <property type="term" value="P:DNA replication, synthesis of primer"/>
    <property type="evidence" value="ECO:0007669"/>
    <property type="project" value="UniProtKB-KW"/>
</dbReference>
<evidence type="ECO:0000313" key="6">
    <source>
        <dbReference type="EMBL" id="ADR35462.1"/>
    </source>
</evidence>
<dbReference type="PANTHER" id="PTHR30153">
    <property type="entry name" value="REPLICATIVE DNA HELICASE DNAB"/>
    <property type="match status" value="1"/>
</dbReference>
<evidence type="ECO:0000256" key="2">
    <source>
        <dbReference type="ARBA" id="ARBA00022705"/>
    </source>
</evidence>
<dbReference type="SUPFAM" id="SSF48024">
    <property type="entry name" value="N-terminal domain of DnaB helicase"/>
    <property type="match status" value="1"/>
</dbReference>
<keyword evidence="6" id="KW-0347">Helicase</keyword>
<dbReference type="Proteomes" id="UP000008721">
    <property type="component" value="Plasmid pSULKU03"/>
</dbReference>
<dbReference type="Pfam" id="PF00772">
    <property type="entry name" value="DnaB"/>
    <property type="match status" value="1"/>
</dbReference>
<dbReference type="GO" id="GO:0005829">
    <property type="term" value="C:cytosol"/>
    <property type="evidence" value="ECO:0007669"/>
    <property type="project" value="TreeGrafter"/>
</dbReference>
<proteinExistence type="predicted"/>
<dbReference type="InterPro" id="IPR027417">
    <property type="entry name" value="P-loop_NTPase"/>
</dbReference>